<dbReference type="RefSeq" id="WP_026173789.1">
    <property type="nucleotide sequence ID" value="NZ_AQWH01000025.1"/>
</dbReference>
<evidence type="ECO:0000256" key="1">
    <source>
        <dbReference type="SAM" id="Phobius"/>
    </source>
</evidence>
<dbReference type="PANTHER" id="PTHR31881">
    <property type="match status" value="1"/>
</dbReference>
<keyword evidence="1" id="KW-1133">Transmembrane helix</keyword>
<dbReference type="AlphaFoldDB" id="A0A1U9Z583"/>
<name>A0A1U9Z583_9HYPH</name>
<evidence type="ECO:0008006" key="4">
    <source>
        <dbReference type="Google" id="ProtNLM"/>
    </source>
</evidence>
<protein>
    <recommendedName>
        <fullName evidence="4">DUF599 domain-containing protein</fullName>
    </recommendedName>
</protein>
<evidence type="ECO:0000313" key="3">
    <source>
        <dbReference type="Proteomes" id="UP000191135"/>
    </source>
</evidence>
<proteinExistence type="predicted"/>
<dbReference type="OrthoDB" id="9806874at2"/>
<dbReference type="eggNOG" id="COG3821">
    <property type="taxonomic scope" value="Bacteria"/>
</dbReference>
<dbReference type="PANTHER" id="PTHR31881:SF6">
    <property type="entry name" value="OS09G0494600 PROTEIN"/>
    <property type="match status" value="1"/>
</dbReference>
<dbReference type="STRING" id="1122214.Mame_03519"/>
<dbReference type="KEGG" id="mmed:Mame_03519"/>
<keyword evidence="3" id="KW-1185">Reference proteome</keyword>
<dbReference type="EMBL" id="CP020330">
    <property type="protein sequence ID" value="AQZ52824.1"/>
    <property type="molecule type" value="Genomic_DNA"/>
</dbReference>
<feature type="transmembrane region" description="Helical" evidence="1">
    <location>
        <begin position="116"/>
        <end position="134"/>
    </location>
</feature>
<feature type="transmembrane region" description="Helical" evidence="1">
    <location>
        <begin position="191"/>
        <end position="213"/>
    </location>
</feature>
<organism evidence="2 3">
    <name type="scientific">Martelella mediterranea DSM 17316</name>
    <dbReference type="NCBI Taxonomy" id="1122214"/>
    <lineage>
        <taxon>Bacteria</taxon>
        <taxon>Pseudomonadati</taxon>
        <taxon>Pseudomonadota</taxon>
        <taxon>Alphaproteobacteria</taxon>
        <taxon>Hyphomicrobiales</taxon>
        <taxon>Aurantimonadaceae</taxon>
        <taxon>Martelella</taxon>
    </lineage>
</organism>
<keyword evidence="1" id="KW-0472">Membrane</keyword>
<dbReference type="InterPro" id="IPR006747">
    <property type="entry name" value="DUF599"/>
</dbReference>
<keyword evidence="1" id="KW-0812">Transmembrane</keyword>
<gene>
    <name evidence="2" type="ORF">Mame_03519</name>
</gene>
<sequence length="236" mass="26665">MTTVDLLALLFFLGCWFLFDSIVVGRFRLVSRRSLTEVMSIHRKRWMLNALTRDLKIIDTQIMAGLQNGTAFFASTSIFAIGGCFALMGEADTAQSLFQDLPLLTPSTRAAFEMKAGGLAAIFGYSFFKFGWSYRLFNYNTILFGSLPMMAETERDREKAERLAERIAEINIIAARHFNTGLRAIFLSIGYLGWFLGPYAFIATTAFVFMILMRRQYFSDARKTVIAALEGAEEKP</sequence>
<accession>A0A1U9Z583</accession>
<dbReference type="Pfam" id="PF04654">
    <property type="entry name" value="DUF599"/>
    <property type="match status" value="1"/>
</dbReference>
<evidence type="ECO:0000313" key="2">
    <source>
        <dbReference type="EMBL" id="AQZ52824.1"/>
    </source>
</evidence>
<dbReference type="Proteomes" id="UP000191135">
    <property type="component" value="Chromosome"/>
</dbReference>
<reference evidence="2 3" key="1">
    <citation type="submission" date="2017-03" db="EMBL/GenBank/DDBJ databases">
        <title>Foreign affairs: Plasmid Transfer between Roseobacters and Rhizobia.</title>
        <authorList>
            <person name="Bartling P."/>
            <person name="Bunk B."/>
            <person name="Overmann J."/>
            <person name="Brinkmann H."/>
            <person name="Petersen J."/>
        </authorList>
    </citation>
    <scope>NUCLEOTIDE SEQUENCE [LARGE SCALE GENOMIC DNA]</scope>
    <source>
        <strain evidence="2 3">MACL11</strain>
    </source>
</reference>
<feature type="transmembrane region" description="Helical" evidence="1">
    <location>
        <begin position="6"/>
        <end position="25"/>
    </location>
</feature>